<evidence type="ECO:0000313" key="6">
    <source>
        <dbReference type="EMBL" id="SFL16415.1"/>
    </source>
</evidence>
<protein>
    <submittedName>
        <fullName evidence="6">Peptide/nickel transport system ATP-binding protein</fullName>
    </submittedName>
</protein>
<evidence type="ECO:0000256" key="1">
    <source>
        <dbReference type="ARBA" id="ARBA00005417"/>
    </source>
</evidence>
<dbReference type="InterPro" id="IPR003593">
    <property type="entry name" value="AAA+_ATPase"/>
</dbReference>
<proteinExistence type="inferred from homology"/>
<keyword evidence="2" id="KW-0813">Transport</keyword>
<dbReference type="PROSITE" id="PS00211">
    <property type="entry name" value="ABC_TRANSPORTER_1"/>
    <property type="match status" value="1"/>
</dbReference>
<dbReference type="InterPro" id="IPR027417">
    <property type="entry name" value="P-loop_NTPase"/>
</dbReference>
<dbReference type="PROSITE" id="PS50893">
    <property type="entry name" value="ABC_TRANSPORTER_2"/>
    <property type="match status" value="1"/>
</dbReference>
<sequence length="248" mass="27322">MTIEARHLSIAYGSNQVLSEVSLTLHPSRTTGLVGRSGCGKSTLAKAMTGIIPAPQETLFHNHQIFFPDLSKTGDIIHYMWQDPLAALSPFLSALDLICEPLKAIHKLPKAERQRKARDLLHMVGLEDACAAKRPHQLSGGQCQRIALARALAVKPKFLVLDEPLSALDLVTQEQITALLRKVRAEMNMGLLIISHDLQTLAKLADDIAVMEGGRIVEHKETQEFFATPEHPLSRRFVEISKYSAPAA</sequence>
<evidence type="ECO:0000259" key="5">
    <source>
        <dbReference type="PROSITE" id="PS50893"/>
    </source>
</evidence>
<dbReference type="InterPro" id="IPR050319">
    <property type="entry name" value="ABC_transp_ATP-bind"/>
</dbReference>
<comment type="similarity">
    <text evidence="1">Belongs to the ABC transporter superfamily.</text>
</comment>
<gene>
    <name evidence="6" type="ORF">SAMN04488518_1192</name>
</gene>
<dbReference type="SMART" id="SM00382">
    <property type="entry name" value="AAA"/>
    <property type="match status" value="1"/>
</dbReference>
<evidence type="ECO:0000256" key="2">
    <source>
        <dbReference type="ARBA" id="ARBA00022448"/>
    </source>
</evidence>
<dbReference type="EMBL" id="FOSK01000019">
    <property type="protein sequence ID" value="SFL16415.1"/>
    <property type="molecule type" value="Genomic_DNA"/>
</dbReference>
<dbReference type="PANTHER" id="PTHR43776">
    <property type="entry name" value="TRANSPORT ATP-BINDING PROTEIN"/>
    <property type="match status" value="1"/>
</dbReference>
<feature type="domain" description="ABC transporter" evidence="5">
    <location>
        <begin position="3"/>
        <end position="238"/>
    </location>
</feature>
<keyword evidence="4 6" id="KW-0067">ATP-binding</keyword>
<evidence type="ECO:0000313" key="7">
    <source>
        <dbReference type="Proteomes" id="UP000199598"/>
    </source>
</evidence>
<accession>A0A1I4FEJ7</accession>
<dbReference type="GO" id="GO:0005524">
    <property type="term" value="F:ATP binding"/>
    <property type="evidence" value="ECO:0007669"/>
    <property type="project" value="UniProtKB-KW"/>
</dbReference>
<dbReference type="InterPro" id="IPR017871">
    <property type="entry name" value="ABC_transporter-like_CS"/>
</dbReference>
<evidence type="ECO:0000256" key="4">
    <source>
        <dbReference type="ARBA" id="ARBA00022840"/>
    </source>
</evidence>
<dbReference type="RefSeq" id="WP_093523841.1">
    <property type="nucleotide sequence ID" value="NZ_FOSK01000019.1"/>
</dbReference>
<dbReference type="InterPro" id="IPR003439">
    <property type="entry name" value="ABC_transporter-like_ATP-bd"/>
</dbReference>
<dbReference type="Gene3D" id="3.40.50.300">
    <property type="entry name" value="P-loop containing nucleotide triphosphate hydrolases"/>
    <property type="match status" value="1"/>
</dbReference>
<keyword evidence="3" id="KW-0547">Nucleotide-binding</keyword>
<keyword evidence="7" id="KW-1185">Reference proteome</keyword>
<dbReference type="CDD" id="cd03257">
    <property type="entry name" value="ABC_NikE_OppD_transporters"/>
    <property type="match status" value="1"/>
</dbReference>
<dbReference type="Pfam" id="PF00005">
    <property type="entry name" value="ABC_tran"/>
    <property type="match status" value="1"/>
</dbReference>
<reference evidence="6 7" key="1">
    <citation type="submission" date="2016-10" db="EMBL/GenBank/DDBJ databases">
        <authorList>
            <person name="Varghese N."/>
            <person name="Submissions S."/>
        </authorList>
    </citation>
    <scope>NUCLEOTIDE SEQUENCE [LARGE SCALE GENOMIC DNA]</scope>
    <source>
        <strain evidence="6 7">DSM 16392</strain>
    </source>
</reference>
<dbReference type="PANTHER" id="PTHR43776:SF7">
    <property type="entry name" value="D,D-DIPEPTIDE TRANSPORT ATP-BINDING PROTEIN DDPF-RELATED"/>
    <property type="match status" value="1"/>
</dbReference>
<dbReference type="SUPFAM" id="SSF52540">
    <property type="entry name" value="P-loop containing nucleoside triphosphate hydrolases"/>
    <property type="match status" value="1"/>
</dbReference>
<organism evidence="6 7">
    <name type="scientific">Pseudovibrio ascidiaceicola</name>
    <dbReference type="NCBI Taxonomy" id="285279"/>
    <lineage>
        <taxon>Bacteria</taxon>
        <taxon>Pseudomonadati</taxon>
        <taxon>Pseudomonadota</taxon>
        <taxon>Alphaproteobacteria</taxon>
        <taxon>Hyphomicrobiales</taxon>
        <taxon>Stappiaceae</taxon>
        <taxon>Pseudovibrio</taxon>
    </lineage>
</organism>
<dbReference type="Proteomes" id="UP000199598">
    <property type="component" value="Unassembled WGS sequence"/>
</dbReference>
<name>A0A1I4FEJ7_9HYPH</name>
<comment type="caution">
    <text evidence="6">The sequence shown here is derived from an EMBL/GenBank/DDBJ whole genome shotgun (WGS) entry which is preliminary data.</text>
</comment>
<evidence type="ECO:0000256" key="3">
    <source>
        <dbReference type="ARBA" id="ARBA00022741"/>
    </source>
</evidence>